<dbReference type="PROSITE" id="PS00534">
    <property type="entry name" value="FERROCHELATASE"/>
    <property type="match status" value="1"/>
</dbReference>
<dbReference type="InterPro" id="IPR019772">
    <property type="entry name" value="Ferrochelatase_AS"/>
</dbReference>
<evidence type="ECO:0000256" key="3">
    <source>
        <dbReference type="ARBA" id="ARBA00023133"/>
    </source>
</evidence>
<dbReference type="InterPro" id="IPR001015">
    <property type="entry name" value="Ferrochelatase"/>
</dbReference>
<comment type="subcellular location">
    <subcellularLocation>
        <location evidence="7 8">Cytoplasm</location>
    </subcellularLocation>
</comment>
<dbReference type="KEGG" id="broo:brsh051_09930"/>
<dbReference type="AlphaFoldDB" id="A0AAN0K6E4"/>
<gene>
    <name evidence="7" type="primary">cpfC</name>
    <name evidence="9" type="ORF">brsh051_09930</name>
</gene>
<comment type="function">
    <text evidence="7 8">Involved in coproporphyrin-dependent heme b biosynthesis. Catalyzes the insertion of ferrous iron into coproporphyrin III to form Fe-coproporphyrin III.</text>
</comment>
<name>A0AAN0K6E4_9ACTN</name>
<dbReference type="InterPro" id="IPR033659">
    <property type="entry name" value="Ferrochelatase_N"/>
</dbReference>
<dbReference type="EMBL" id="AP028056">
    <property type="protein sequence ID" value="BEH01712.1"/>
    <property type="molecule type" value="Genomic_DNA"/>
</dbReference>
<dbReference type="Gene3D" id="3.40.50.1400">
    <property type="match status" value="2"/>
</dbReference>
<feature type="binding site" evidence="7">
    <location>
        <position position="179"/>
    </location>
    <ligand>
        <name>Fe(2+)</name>
        <dbReference type="ChEBI" id="CHEBI:29033"/>
    </ligand>
</feature>
<accession>A0AAN0K6E4</accession>
<comment type="pathway">
    <text evidence="1 7 8">Porphyrin-containing compound metabolism; protoheme biosynthesis.</text>
</comment>
<comment type="similarity">
    <text evidence="7 8">Belongs to the ferrochelatase family.</text>
</comment>
<dbReference type="RefSeq" id="WP_286268048.1">
    <property type="nucleotide sequence ID" value="NZ_AP028056.1"/>
</dbReference>
<dbReference type="Pfam" id="PF00762">
    <property type="entry name" value="Ferrochelatase"/>
    <property type="match status" value="1"/>
</dbReference>
<feature type="binding site" evidence="7">
    <location>
        <position position="269"/>
    </location>
    <ligand>
        <name>Fe(2+)</name>
        <dbReference type="ChEBI" id="CHEBI:29033"/>
    </ligand>
</feature>
<sequence>MTDAVLLLGFGGPEGIDEVVPFLERVTVGRGIPPERLVEVGQHYFTLGGVSPLNAQNRALRTALAEALDAAGSPIEVALANRNSPPFVPDVLAELAAAGRREILAVATAAYSGYSSCRQYREDLGTALASADLGLSVRKLGPFYDLPEFAGTIAALLLESLPDDISLDDPGTRLVFTTHSVPTSAARASGPSGDAYVNQHRWVAEQVVRHLAEAIDVTKPWELVFQSRSGPPTMPWLEPDVNDALRAYAAEGATAVVLVPIGFLSDHMEVIWDLDTQARDTAAELGIRLVRTPAVGTDPRFVAALARRIAAELAAPSPEPGAGDFCSGGCCANPRRELPTVPGTGLRR</sequence>
<evidence type="ECO:0000256" key="2">
    <source>
        <dbReference type="ARBA" id="ARBA00023004"/>
    </source>
</evidence>
<organism evidence="9 10">
    <name type="scientific">Brooklawnia propionicigenes</name>
    <dbReference type="NCBI Taxonomy" id="3041175"/>
    <lineage>
        <taxon>Bacteria</taxon>
        <taxon>Bacillati</taxon>
        <taxon>Actinomycetota</taxon>
        <taxon>Actinomycetes</taxon>
        <taxon>Propionibacteriales</taxon>
        <taxon>Propionibacteriaceae</taxon>
        <taxon>Brooklawnia</taxon>
    </lineage>
</organism>
<dbReference type="GO" id="GO:0046872">
    <property type="term" value="F:metal ion binding"/>
    <property type="evidence" value="ECO:0007669"/>
    <property type="project" value="UniProtKB-UniRule"/>
</dbReference>
<dbReference type="GO" id="GO:0006783">
    <property type="term" value="P:heme biosynthetic process"/>
    <property type="evidence" value="ECO:0007669"/>
    <property type="project" value="UniProtKB-UniRule"/>
</dbReference>
<evidence type="ECO:0000256" key="4">
    <source>
        <dbReference type="ARBA" id="ARBA00023239"/>
    </source>
</evidence>
<keyword evidence="10" id="KW-1185">Reference proteome</keyword>
<dbReference type="InterPro" id="IPR033644">
    <property type="entry name" value="Ferrochelatase_C"/>
</dbReference>
<protein>
    <recommendedName>
        <fullName evidence="7">Coproporphyrin III ferrochelatase</fullName>
        <ecNumber evidence="7">4.99.1.9</ecNumber>
    </recommendedName>
</protein>
<keyword evidence="7" id="KW-0479">Metal-binding</keyword>
<evidence type="ECO:0000313" key="10">
    <source>
        <dbReference type="Proteomes" id="UP001431656"/>
    </source>
</evidence>
<dbReference type="CDD" id="cd00419">
    <property type="entry name" value="Ferrochelatase_C"/>
    <property type="match status" value="1"/>
</dbReference>
<dbReference type="HAMAP" id="MF_00323">
    <property type="entry name" value="Ferrochelatase"/>
    <property type="match status" value="1"/>
</dbReference>
<keyword evidence="4 7" id="KW-0456">Lyase</keyword>
<dbReference type="Proteomes" id="UP001431656">
    <property type="component" value="Chromosome"/>
</dbReference>
<dbReference type="NCBIfam" id="TIGR00109">
    <property type="entry name" value="hemH"/>
    <property type="match status" value="1"/>
</dbReference>
<keyword evidence="5 7" id="KW-0627">Porphyrin biosynthesis</keyword>
<keyword evidence="7 8" id="KW-0963">Cytoplasm</keyword>
<dbReference type="CDD" id="cd03411">
    <property type="entry name" value="Ferrochelatase_N"/>
    <property type="match status" value="1"/>
</dbReference>
<evidence type="ECO:0000256" key="5">
    <source>
        <dbReference type="ARBA" id="ARBA00023244"/>
    </source>
</evidence>
<reference evidence="9" key="1">
    <citation type="journal article" date="2024" name="Int. J. Syst. Evol. Microbiol.">
        <title>Brooklawnia propionicigenes sp. nov., a facultatively anaerobic, propionate-producing bacterium isolated from a methanogenic reactor treating waste from cattle farms.</title>
        <authorList>
            <person name="Akita Y."/>
            <person name="Ueki A."/>
            <person name="Tonouchi A."/>
            <person name="Sugawara Y."/>
            <person name="Honma S."/>
            <person name="Kaku N."/>
            <person name="Ueki K."/>
        </authorList>
    </citation>
    <scope>NUCLEOTIDE SEQUENCE</scope>
    <source>
        <strain evidence="9">SH051</strain>
    </source>
</reference>
<dbReference type="PANTHER" id="PTHR11108">
    <property type="entry name" value="FERROCHELATASE"/>
    <property type="match status" value="1"/>
</dbReference>
<evidence type="ECO:0000313" key="9">
    <source>
        <dbReference type="EMBL" id="BEH01712.1"/>
    </source>
</evidence>
<evidence type="ECO:0000256" key="1">
    <source>
        <dbReference type="ARBA" id="ARBA00004744"/>
    </source>
</evidence>
<proteinExistence type="inferred from homology"/>
<feature type="binding site" evidence="7">
    <location>
        <position position="120"/>
    </location>
    <ligand>
        <name>Fe-coproporphyrin III</name>
        <dbReference type="ChEBI" id="CHEBI:68438"/>
    </ligand>
</feature>
<dbReference type="GO" id="GO:0004325">
    <property type="term" value="F:ferrochelatase activity"/>
    <property type="evidence" value="ECO:0007669"/>
    <property type="project" value="UniProtKB-UniRule"/>
</dbReference>
<keyword evidence="3 7" id="KW-0350">Heme biosynthesis</keyword>
<dbReference type="PANTHER" id="PTHR11108:SF1">
    <property type="entry name" value="FERROCHELATASE, MITOCHONDRIAL"/>
    <property type="match status" value="1"/>
</dbReference>
<evidence type="ECO:0000256" key="7">
    <source>
        <dbReference type="HAMAP-Rule" id="MF_00323"/>
    </source>
</evidence>
<dbReference type="GO" id="GO:0005737">
    <property type="term" value="C:cytoplasm"/>
    <property type="evidence" value="ECO:0007669"/>
    <property type="project" value="UniProtKB-SubCell"/>
</dbReference>
<dbReference type="EC" id="4.99.1.9" evidence="7"/>
<comment type="catalytic activity">
    <reaction evidence="6">
        <text>Fe-coproporphyrin III + 2 H(+) = coproporphyrin III + Fe(2+)</text>
        <dbReference type="Rhea" id="RHEA:49572"/>
        <dbReference type="ChEBI" id="CHEBI:15378"/>
        <dbReference type="ChEBI" id="CHEBI:29033"/>
        <dbReference type="ChEBI" id="CHEBI:68438"/>
        <dbReference type="ChEBI" id="CHEBI:131725"/>
        <dbReference type="EC" id="4.99.1.9"/>
    </reaction>
    <physiologicalReaction direction="right-to-left" evidence="6">
        <dbReference type="Rhea" id="RHEA:49574"/>
    </physiologicalReaction>
</comment>
<evidence type="ECO:0000256" key="6">
    <source>
        <dbReference type="ARBA" id="ARBA00024536"/>
    </source>
</evidence>
<dbReference type="SUPFAM" id="SSF53800">
    <property type="entry name" value="Chelatase"/>
    <property type="match status" value="1"/>
</dbReference>
<comment type="caution">
    <text evidence="7">Lacks conserved residue(s) required for the propagation of feature annotation.</text>
</comment>
<feature type="binding site" evidence="7">
    <location>
        <position position="51"/>
    </location>
    <ligand>
        <name>Fe-coproporphyrin III</name>
        <dbReference type="ChEBI" id="CHEBI:68438"/>
    </ligand>
</feature>
<keyword evidence="2 7" id="KW-0408">Iron</keyword>
<evidence type="ECO:0000256" key="8">
    <source>
        <dbReference type="RuleBase" id="RU000607"/>
    </source>
</evidence>